<evidence type="ECO:0000256" key="8">
    <source>
        <dbReference type="ARBA" id="ARBA00022967"/>
    </source>
</evidence>
<feature type="domain" description="4Fe-4S Mo/W bis-MGD-type" evidence="17">
    <location>
        <begin position="217"/>
        <end position="272"/>
    </location>
</feature>
<dbReference type="SUPFAM" id="SSF54862">
    <property type="entry name" value="4Fe-4S ferredoxins"/>
    <property type="match status" value="1"/>
</dbReference>
<dbReference type="PANTHER" id="PTHR43105:SF14">
    <property type="entry name" value="FORMATE DEHYDROGENASE H"/>
    <property type="match status" value="1"/>
</dbReference>
<dbReference type="Pfam" id="PF13510">
    <property type="entry name" value="Fer2_4"/>
    <property type="match status" value="1"/>
</dbReference>
<dbReference type="GO" id="GO:0022904">
    <property type="term" value="P:respiratory electron transport chain"/>
    <property type="evidence" value="ECO:0007669"/>
    <property type="project" value="TreeGrafter"/>
</dbReference>
<keyword evidence="6" id="KW-0479">Metal-binding</keyword>
<dbReference type="PROSITE" id="PS51669">
    <property type="entry name" value="4FE4S_MOW_BIS_MGD"/>
    <property type="match status" value="1"/>
</dbReference>
<organism evidence="19 20">
    <name type="scientific">Natronincola peptidivorans</name>
    <dbReference type="NCBI Taxonomy" id="426128"/>
    <lineage>
        <taxon>Bacteria</taxon>
        <taxon>Bacillati</taxon>
        <taxon>Bacillota</taxon>
        <taxon>Clostridia</taxon>
        <taxon>Peptostreptococcales</taxon>
        <taxon>Natronincolaceae</taxon>
        <taxon>Natronincola</taxon>
    </lineage>
</organism>
<dbReference type="SUPFAM" id="SSF54292">
    <property type="entry name" value="2Fe-2S ferredoxin-like"/>
    <property type="match status" value="1"/>
</dbReference>
<dbReference type="InterPro" id="IPR036010">
    <property type="entry name" value="2Fe-2S_ferredoxin-like_sf"/>
</dbReference>
<feature type="domain" description="4Fe-4S ferredoxin-type" evidence="16">
    <location>
        <begin position="180"/>
        <end position="209"/>
    </location>
</feature>
<keyword evidence="13" id="KW-0472">Membrane</keyword>
<keyword evidence="8" id="KW-1278">Translocase</keyword>
<keyword evidence="20" id="KW-1185">Reference proteome</keyword>
<dbReference type="Pfam" id="PF00384">
    <property type="entry name" value="Molybdopterin"/>
    <property type="match status" value="1"/>
</dbReference>
<evidence type="ECO:0000256" key="1">
    <source>
        <dbReference type="ARBA" id="ARBA00001966"/>
    </source>
</evidence>
<dbReference type="SMART" id="SM00926">
    <property type="entry name" value="Molybdop_Fe4S4"/>
    <property type="match status" value="1"/>
</dbReference>
<dbReference type="CDD" id="cd00207">
    <property type="entry name" value="fer2"/>
    <property type="match status" value="1"/>
</dbReference>
<evidence type="ECO:0000256" key="4">
    <source>
        <dbReference type="ARBA" id="ARBA00022485"/>
    </source>
</evidence>
<reference evidence="19 20" key="1">
    <citation type="submission" date="2016-10" db="EMBL/GenBank/DDBJ databases">
        <authorList>
            <person name="de Groot N.N."/>
        </authorList>
    </citation>
    <scope>NUCLEOTIDE SEQUENCE [LARGE SCALE GENOMIC DNA]</scope>
    <source>
        <strain evidence="19 20">DSM 18979</strain>
    </source>
</reference>
<evidence type="ECO:0000256" key="13">
    <source>
        <dbReference type="ARBA" id="ARBA00023136"/>
    </source>
</evidence>
<dbReference type="STRING" id="426128.SAMN05660297_01297"/>
<comment type="subcellular location">
    <subcellularLocation>
        <location evidence="2">Membrane</location>
    </subcellularLocation>
</comment>
<evidence type="ECO:0000256" key="3">
    <source>
        <dbReference type="ARBA" id="ARBA00005404"/>
    </source>
</evidence>
<dbReference type="Pfam" id="PF04879">
    <property type="entry name" value="Molybdop_Fe4S4"/>
    <property type="match status" value="1"/>
</dbReference>
<comment type="cofactor">
    <cofactor evidence="14">
        <name>[2Fe-2S] cluster</name>
        <dbReference type="ChEBI" id="CHEBI:190135"/>
    </cofactor>
</comment>
<keyword evidence="7" id="KW-0677">Repeat</keyword>
<dbReference type="PROSITE" id="PS51839">
    <property type="entry name" value="4FE4S_HC3"/>
    <property type="match status" value="1"/>
</dbReference>
<accession>A0A1I0BJB4</accession>
<evidence type="ECO:0000259" key="17">
    <source>
        <dbReference type="PROSITE" id="PS51669"/>
    </source>
</evidence>
<protein>
    <submittedName>
        <fullName evidence="19">4Fe-4S dicluster domain-containing protein</fullName>
    </submittedName>
</protein>
<keyword evidence="10" id="KW-0408">Iron</keyword>
<evidence type="ECO:0000256" key="5">
    <source>
        <dbReference type="ARBA" id="ARBA00022714"/>
    </source>
</evidence>
<evidence type="ECO:0000256" key="9">
    <source>
        <dbReference type="ARBA" id="ARBA00023002"/>
    </source>
</evidence>
<dbReference type="Proteomes" id="UP000199568">
    <property type="component" value="Unassembled WGS sequence"/>
</dbReference>
<evidence type="ECO:0000256" key="10">
    <source>
        <dbReference type="ARBA" id="ARBA00023004"/>
    </source>
</evidence>
<evidence type="ECO:0000256" key="11">
    <source>
        <dbReference type="ARBA" id="ARBA00023014"/>
    </source>
</evidence>
<dbReference type="SUPFAM" id="SSF53706">
    <property type="entry name" value="Formate dehydrogenase/DMSO reductase, domains 1-3"/>
    <property type="match status" value="1"/>
</dbReference>
<dbReference type="InterPro" id="IPR017900">
    <property type="entry name" value="4Fe4S_Fe_S_CS"/>
</dbReference>
<dbReference type="GO" id="GO:0051537">
    <property type="term" value="F:2 iron, 2 sulfur cluster binding"/>
    <property type="evidence" value="ECO:0007669"/>
    <property type="project" value="UniProtKB-KW"/>
</dbReference>
<dbReference type="InterPro" id="IPR006963">
    <property type="entry name" value="Mopterin_OxRdtase_4Fe-4S_dom"/>
</dbReference>
<comment type="similarity">
    <text evidence="3">Belongs to the complex I 75 kDa subunit family.</text>
</comment>
<dbReference type="Gene3D" id="3.40.50.740">
    <property type="match status" value="1"/>
</dbReference>
<dbReference type="Pfam" id="PF10588">
    <property type="entry name" value="NADH-G_4Fe-4S_3"/>
    <property type="match status" value="1"/>
</dbReference>
<evidence type="ECO:0000256" key="7">
    <source>
        <dbReference type="ARBA" id="ARBA00022737"/>
    </source>
</evidence>
<evidence type="ECO:0000313" key="20">
    <source>
        <dbReference type="Proteomes" id="UP000199568"/>
    </source>
</evidence>
<dbReference type="AlphaFoldDB" id="A0A1I0BJB4"/>
<name>A0A1I0BJB4_9FIRM</name>
<evidence type="ECO:0000259" key="15">
    <source>
        <dbReference type="PROSITE" id="PS51085"/>
    </source>
</evidence>
<sequence length="348" mass="38124">MINLKINGRPVQVEEGTTVLQAASKIGIEIPTFCNDPRLKPDGACRICTVEVEGKINLPTACTTPAEEGMSIWTESPSVVEARKEILNLLLSKHPMDCLTCSKSGTCTLQDLCYKYEIKEPAYTAPTTVQPIDESNPFYYSDPNKCISCGKCVRVCNELQNTDAISMVERGASTKVSPPFGMSLEESECVSCGNCVSICPVGALMPKSKEKFRYWETKATQTTCSYCGVGCQLELLTKDNKIVDVKPAMGKSNEGLLCVKGKFAFNFVGHPDRLTKPLVRKNGKLEESTWEEALDIVANKVKEVKAENGPNAIAAFSSARALTEDNYMMNKFMRAAIGTNNIDHCARL</sequence>
<feature type="domain" description="4Fe-4S ferredoxin-type" evidence="16">
    <location>
        <begin position="137"/>
        <end position="170"/>
    </location>
</feature>
<evidence type="ECO:0000259" key="18">
    <source>
        <dbReference type="PROSITE" id="PS51839"/>
    </source>
</evidence>
<gene>
    <name evidence="19" type="ORF">SAMN05660297_01297</name>
</gene>
<dbReference type="Gene3D" id="3.30.70.20">
    <property type="match status" value="1"/>
</dbReference>
<evidence type="ECO:0000313" key="19">
    <source>
        <dbReference type="EMBL" id="SET06998.1"/>
    </source>
</evidence>
<dbReference type="InterPro" id="IPR019574">
    <property type="entry name" value="NADH_UbQ_OxRdtase_Gsu_4Fe4S-bd"/>
</dbReference>
<keyword evidence="9" id="KW-0560">Oxidoreductase</keyword>
<dbReference type="GO" id="GO:0051539">
    <property type="term" value="F:4 iron, 4 sulfur cluster binding"/>
    <property type="evidence" value="ECO:0007669"/>
    <property type="project" value="UniProtKB-KW"/>
</dbReference>
<dbReference type="Gene3D" id="2.20.25.90">
    <property type="entry name" value="ADC-like domains"/>
    <property type="match status" value="1"/>
</dbReference>
<dbReference type="InterPro" id="IPR027467">
    <property type="entry name" value="MopterinOxRdtase_cofactor_BS"/>
</dbReference>
<dbReference type="PROSITE" id="PS00551">
    <property type="entry name" value="MOLYBDOPTERIN_PROK_1"/>
    <property type="match status" value="1"/>
</dbReference>
<dbReference type="Gene3D" id="3.10.20.740">
    <property type="match status" value="1"/>
</dbReference>
<dbReference type="InterPro" id="IPR050123">
    <property type="entry name" value="Prok_molybdopt-oxidoreductase"/>
</dbReference>
<dbReference type="GO" id="GO:0046872">
    <property type="term" value="F:metal ion binding"/>
    <property type="evidence" value="ECO:0007669"/>
    <property type="project" value="UniProtKB-KW"/>
</dbReference>
<dbReference type="EMBL" id="FOHU01000004">
    <property type="protein sequence ID" value="SET06998.1"/>
    <property type="molecule type" value="Genomic_DNA"/>
</dbReference>
<keyword evidence="5" id="KW-0001">2Fe-2S</keyword>
<evidence type="ECO:0000256" key="2">
    <source>
        <dbReference type="ARBA" id="ARBA00004370"/>
    </source>
</evidence>
<comment type="cofactor">
    <cofactor evidence="1">
        <name>[4Fe-4S] cluster</name>
        <dbReference type="ChEBI" id="CHEBI:49883"/>
    </cofactor>
</comment>
<dbReference type="InterPro" id="IPR001041">
    <property type="entry name" value="2Fe-2S_ferredoxin-type"/>
</dbReference>
<keyword evidence="12" id="KW-0520">NAD</keyword>
<evidence type="ECO:0000256" key="6">
    <source>
        <dbReference type="ARBA" id="ARBA00022723"/>
    </source>
</evidence>
<dbReference type="PROSITE" id="PS51379">
    <property type="entry name" value="4FE4S_FER_2"/>
    <property type="match status" value="2"/>
</dbReference>
<evidence type="ECO:0000256" key="14">
    <source>
        <dbReference type="ARBA" id="ARBA00034078"/>
    </source>
</evidence>
<dbReference type="InterPro" id="IPR017896">
    <property type="entry name" value="4Fe4S_Fe-S-bd"/>
</dbReference>
<feature type="domain" description="2Fe-2S ferredoxin-type" evidence="15">
    <location>
        <begin position="1"/>
        <end position="78"/>
    </location>
</feature>
<proteinExistence type="inferred from homology"/>
<keyword evidence="4" id="KW-0004">4Fe-4S</keyword>
<dbReference type="FunFam" id="3.30.70.20:FF:000035">
    <property type="entry name" value="Iron hydrogenase 1"/>
    <property type="match status" value="1"/>
</dbReference>
<keyword evidence="11" id="KW-0411">Iron-sulfur</keyword>
<feature type="domain" description="4Fe-4S His(Cys)3-ligated-type" evidence="18">
    <location>
        <begin position="78"/>
        <end position="117"/>
    </location>
</feature>
<dbReference type="Pfam" id="PF12838">
    <property type="entry name" value="Fer4_7"/>
    <property type="match status" value="1"/>
</dbReference>
<dbReference type="PANTHER" id="PTHR43105">
    <property type="entry name" value="RESPIRATORY NITRATE REDUCTASE"/>
    <property type="match status" value="1"/>
</dbReference>
<evidence type="ECO:0000256" key="12">
    <source>
        <dbReference type="ARBA" id="ARBA00023027"/>
    </source>
</evidence>
<dbReference type="PROSITE" id="PS00198">
    <property type="entry name" value="4FE4S_FER_1"/>
    <property type="match status" value="1"/>
</dbReference>
<dbReference type="GO" id="GO:0016020">
    <property type="term" value="C:membrane"/>
    <property type="evidence" value="ECO:0007669"/>
    <property type="project" value="UniProtKB-SubCell"/>
</dbReference>
<evidence type="ECO:0000259" key="16">
    <source>
        <dbReference type="PROSITE" id="PS51379"/>
    </source>
</evidence>
<dbReference type="GO" id="GO:0003954">
    <property type="term" value="F:NADH dehydrogenase activity"/>
    <property type="evidence" value="ECO:0007669"/>
    <property type="project" value="TreeGrafter"/>
</dbReference>
<dbReference type="FunFam" id="3.10.20.740:FF:000004">
    <property type="entry name" value="NADH-quinone oxidoreductase"/>
    <property type="match status" value="1"/>
</dbReference>
<dbReference type="SMART" id="SM00929">
    <property type="entry name" value="NADH-G_4Fe-4S_3"/>
    <property type="match status" value="1"/>
</dbReference>
<dbReference type="InterPro" id="IPR006656">
    <property type="entry name" value="Mopterin_OxRdtase"/>
</dbReference>
<dbReference type="PROSITE" id="PS51085">
    <property type="entry name" value="2FE2S_FER_2"/>
    <property type="match status" value="1"/>
</dbReference>